<dbReference type="InterPro" id="IPR041346">
    <property type="entry name" value="DR2241_Fer4"/>
</dbReference>
<feature type="domain" description="DR2241 4Fe-4S iron-sulfur cluster binding" evidence="1">
    <location>
        <begin position="109"/>
        <end position="184"/>
    </location>
</feature>
<evidence type="ECO:0000259" key="1">
    <source>
        <dbReference type="Pfam" id="PF18009"/>
    </source>
</evidence>
<proteinExistence type="predicted"/>
<evidence type="ECO:0000259" key="2">
    <source>
        <dbReference type="Pfam" id="PF18069"/>
    </source>
</evidence>
<protein>
    <submittedName>
        <fullName evidence="3">Uncharacterized protein</fullName>
    </submittedName>
</protein>
<dbReference type="OrthoDB" id="191086at2"/>
<evidence type="ECO:0000313" key="4">
    <source>
        <dbReference type="Proteomes" id="UP000334923"/>
    </source>
</evidence>
<gene>
    <name evidence="3" type="ORF">MAMT_00639</name>
</gene>
<dbReference type="Proteomes" id="UP000334923">
    <property type="component" value="Unassembled WGS sequence"/>
</dbReference>
<dbReference type="Gene3D" id="3.30.70.2320">
    <property type="match status" value="1"/>
</dbReference>
<keyword evidence="4" id="KW-1185">Reference proteome</keyword>
<dbReference type="Pfam" id="PF18009">
    <property type="entry name" value="Fer4_23"/>
    <property type="match status" value="1"/>
</dbReference>
<reference evidence="3 4" key="1">
    <citation type="submission" date="2019-09" db="EMBL/GenBank/DDBJ databases">
        <authorList>
            <person name="Cremers G."/>
        </authorList>
    </citation>
    <scope>NUCLEOTIDE SEQUENCE [LARGE SCALE GENOMIC DNA]</scope>
    <source>
        <strain evidence="3">4A</strain>
    </source>
</reference>
<dbReference type="RefSeq" id="WP_142659573.1">
    <property type="nucleotide sequence ID" value="NZ_CABFVA020000022.1"/>
</dbReference>
<dbReference type="Pfam" id="PF18069">
    <property type="entry name" value="DR2241"/>
    <property type="match status" value="1"/>
</dbReference>
<organism evidence="3 4">
    <name type="scientific">Methylacidimicrobium tartarophylax</name>
    <dbReference type="NCBI Taxonomy" id="1041768"/>
    <lineage>
        <taxon>Bacteria</taxon>
        <taxon>Pseudomonadati</taxon>
        <taxon>Verrucomicrobiota</taxon>
        <taxon>Methylacidimicrobium</taxon>
    </lineage>
</organism>
<sequence>MKLIHWFESRLAQTPSPWTVGEVRIYPGYLLTHREDAPEDSRLRNLSGWEAFLDLVRFDAAGRFRPLRGAPGLQKGWRRGPLSIAELFSDLRVLYPGAVALLVAWEGKRLVPTPFPDTARRQTGLYEVTQRLPREDLPALVEQICVRGCLRHPLWHLPASQPDKQERLTLLCPEACHYFLHQARSRAAVKTAA</sequence>
<feature type="domain" description="DR2241 stabilising" evidence="2">
    <location>
        <begin position="29"/>
        <end position="100"/>
    </location>
</feature>
<dbReference type="Gene3D" id="3.30.1360.190">
    <property type="match status" value="1"/>
</dbReference>
<accession>A0A5E6M8H5</accession>
<dbReference type="EMBL" id="CABFVA020000022">
    <property type="protein sequence ID" value="VVM05466.1"/>
    <property type="molecule type" value="Genomic_DNA"/>
</dbReference>
<dbReference type="InterPro" id="IPR041181">
    <property type="entry name" value="DR2241_middle"/>
</dbReference>
<name>A0A5E6M8H5_9BACT</name>
<dbReference type="AlphaFoldDB" id="A0A5E6M8H5"/>
<evidence type="ECO:0000313" key="3">
    <source>
        <dbReference type="EMBL" id="VVM05466.1"/>
    </source>
</evidence>